<dbReference type="Gene3D" id="3.40.250.10">
    <property type="entry name" value="Rhodanese-like domain"/>
    <property type="match status" value="1"/>
</dbReference>
<dbReference type="PANTHER" id="PTHR43031:SF16">
    <property type="entry name" value="OXIDOREDUCTASE"/>
    <property type="match status" value="1"/>
</dbReference>
<dbReference type="InterPro" id="IPR036873">
    <property type="entry name" value="Rhodanese-like_dom_sf"/>
</dbReference>
<dbReference type="GO" id="GO:0003700">
    <property type="term" value="F:DNA-binding transcription factor activity"/>
    <property type="evidence" value="ECO:0007669"/>
    <property type="project" value="InterPro"/>
</dbReference>
<dbReference type="InterPro" id="IPR036388">
    <property type="entry name" value="WH-like_DNA-bd_sf"/>
</dbReference>
<dbReference type="Proteomes" id="UP000587760">
    <property type="component" value="Unassembled WGS sequence"/>
</dbReference>
<accession>A0A841R9L1</accession>
<dbReference type="CDD" id="cd00158">
    <property type="entry name" value="RHOD"/>
    <property type="match status" value="1"/>
</dbReference>
<dbReference type="SUPFAM" id="SSF46785">
    <property type="entry name" value="Winged helix' DNA-binding domain"/>
    <property type="match status" value="1"/>
</dbReference>
<dbReference type="Gene3D" id="1.10.10.10">
    <property type="entry name" value="Winged helix-like DNA-binding domain superfamily/Winged helix DNA-binding domain"/>
    <property type="match status" value="1"/>
</dbReference>
<dbReference type="AlphaFoldDB" id="A0A841R9L1"/>
<comment type="caution">
    <text evidence="3">The sequence shown here is derived from an EMBL/GenBank/DDBJ whole genome shotgun (WGS) entry which is preliminary data.</text>
</comment>
<dbReference type="SUPFAM" id="SSF52821">
    <property type="entry name" value="Rhodanese/Cell cycle control phosphatase"/>
    <property type="match status" value="1"/>
</dbReference>
<dbReference type="PRINTS" id="PR00778">
    <property type="entry name" value="HTHARSR"/>
</dbReference>
<dbReference type="InterPro" id="IPR001845">
    <property type="entry name" value="HTH_ArsR_DNA-bd_dom"/>
</dbReference>
<dbReference type="InterPro" id="IPR050229">
    <property type="entry name" value="GlpE_sulfurtransferase"/>
</dbReference>
<evidence type="ECO:0000259" key="2">
    <source>
        <dbReference type="PROSITE" id="PS50987"/>
    </source>
</evidence>
<dbReference type="RefSeq" id="WP_184746853.1">
    <property type="nucleotide sequence ID" value="NZ_JACHGJ010000003.1"/>
</dbReference>
<keyword evidence="4" id="KW-1185">Reference proteome</keyword>
<evidence type="ECO:0000313" key="4">
    <source>
        <dbReference type="Proteomes" id="UP000587760"/>
    </source>
</evidence>
<evidence type="ECO:0000313" key="3">
    <source>
        <dbReference type="EMBL" id="MBB6480595.1"/>
    </source>
</evidence>
<dbReference type="InterPro" id="IPR036390">
    <property type="entry name" value="WH_DNA-bd_sf"/>
</dbReference>
<dbReference type="GO" id="GO:0016740">
    <property type="term" value="F:transferase activity"/>
    <property type="evidence" value="ECO:0007669"/>
    <property type="project" value="UniProtKB-KW"/>
</dbReference>
<keyword evidence="3" id="KW-0808">Transferase</keyword>
<protein>
    <submittedName>
        <fullName evidence="3">Rhodanese-related sulfurtransferase</fullName>
    </submittedName>
</protein>
<dbReference type="SMART" id="SM00418">
    <property type="entry name" value="HTH_ARSR"/>
    <property type="match status" value="1"/>
</dbReference>
<dbReference type="SMART" id="SM00450">
    <property type="entry name" value="RHOD"/>
    <property type="match status" value="1"/>
</dbReference>
<dbReference type="InterPro" id="IPR001763">
    <property type="entry name" value="Rhodanese-like_dom"/>
</dbReference>
<dbReference type="CDD" id="cd00090">
    <property type="entry name" value="HTH_ARSR"/>
    <property type="match status" value="1"/>
</dbReference>
<dbReference type="Pfam" id="PF01022">
    <property type="entry name" value="HTH_5"/>
    <property type="match status" value="1"/>
</dbReference>
<evidence type="ECO:0000259" key="1">
    <source>
        <dbReference type="PROSITE" id="PS50206"/>
    </source>
</evidence>
<reference evidence="3 4" key="1">
    <citation type="submission" date="2020-08" db="EMBL/GenBank/DDBJ databases">
        <title>Genomic Encyclopedia of Type Strains, Phase IV (KMG-IV): sequencing the most valuable type-strain genomes for metagenomic binning, comparative biology and taxonomic classification.</title>
        <authorList>
            <person name="Goeker M."/>
        </authorList>
    </citation>
    <scope>NUCLEOTIDE SEQUENCE [LARGE SCALE GENOMIC DNA]</scope>
    <source>
        <strain evidence="3 4">DSM 2461</strain>
    </source>
</reference>
<dbReference type="EMBL" id="JACHGJ010000003">
    <property type="protein sequence ID" value="MBB6480595.1"/>
    <property type="molecule type" value="Genomic_DNA"/>
</dbReference>
<organism evidence="3 4">
    <name type="scientific">Spirochaeta isovalerica</name>
    <dbReference type="NCBI Taxonomy" id="150"/>
    <lineage>
        <taxon>Bacteria</taxon>
        <taxon>Pseudomonadati</taxon>
        <taxon>Spirochaetota</taxon>
        <taxon>Spirochaetia</taxon>
        <taxon>Spirochaetales</taxon>
        <taxon>Spirochaetaceae</taxon>
        <taxon>Spirochaeta</taxon>
    </lineage>
</organism>
<dbReference type="PROSITE" id="PS50987">
    <property type="entry name" value="HTH_ARSR_2"/>
    <property type="match status" value="1"/>
</dbReference>
<proteinExistence type="predicted"/>
<dbReference type="NCBIfam" id="NF033788">
    <property type="entry name" value="HTH_metalloreg"/>
    <property type="match status" value="1"/>
</dbReference>
<gene>
    <name evidence="3" type="ORF">HNR50_002258</name>
</gene>
<dbReference type="PROSITE" id="PS50206">
    <property type="entry name" value="RHODANESE_3"/>
    <property type="match status" value="1"/>
</dbReference>
<dbReference type="PANTHER" id="PTHR43031">
    <property type="entry name" value="FAD-DEPENDENT OXIDOREDUCTASE"/>
    <property type="match status" value="1"/>
</dbReference>
<dbReference type="Pfam" id="PF00581">
    <property type="entry name" value="Rhodanese"/>
    <property type="match status" value="1"/>
</dbReference>
<feature type="domain" description="Rhodanese" evidence="1">
    <location>
        <begin position="136"/>
        <end position="225"/>
    </location>
</feature>
<dbReference type="InterPro" id="IPR011991">
    <property type="entry name" value="ArsR-like_HTH"/>
</dbReference>
<feature type="domain" description="HTH arsR-type" evidence="2">
    <location>
        <begin position="12"/>
        <end position="110"/>
    </location>
</feature>
<name>A0A841R9L1_9SPIO</name>
<sequence length="230" mass="26549">MSIFPSKPDEDFKIFVYEQFSRIGKALSSPHRLILLNILCQGEHSVEALVDSTGLNVANVSRHLQMLKSVNLVKIRREGKYIFYSLSDEETCLFFMEFRRFAEKHSSELHAALNLISDKPSRMNIVDMDELRQIISDDSAVIIDVRPETEYRTLHLPKALSIPLDQLEDRYNEIPEDKEVITYCRDNYCILADKAVNFLLKKGRKAKRLDIGILNWKLAGLPVETGFEEK</sequence>